<keyword evidence="8" id="KW-0460">Magnesium</keyword>
<dbReference type="GO" id="GO:0005737">
    <property type="term" value="C:cytoplasm"/>
    <property type="evidence" value="ECO:0007669"/>
    <property type="project" value="UniProtKB-SubCell"/>
</dbReference>
<dbReference type="EC" id="3.1.26.3" evidence="8"/>
<feature type="binding site" evidence="8">
    <location>
        <position position="154"/>
    </location>
    <ligand>
        <name>Mg(2+)</name>
        <dbReference type="ChEBI" id="CHEBI:18420"/>
    </ligand>
</feature>
<evidence type="ECO:0000256" key="3">
    <source>
        <dbReference type="ARBA" id="ARBA00022664"/>
    </source>
</evidence>
<keyword evidence="3 8" id="KW-0507">mRNA processing</keyword>
<dbReference type="PANTHER" id="PTHR11207">
    <property type="entry name" value="RIBONUCLEASE III"/>
    <property type="match status" value="1"/>
</dbReference>
<keyword evidence="13" id="KW-1185">Reference proteome</keyword>
<keyword evidence="5 8" id="KW-0255">Endonuclease</keyword>
<dbReference type="InterPro" id="IPR011907">
    <property type="entry name" value="RNase_III"/>
</dbReference>
<dbReference type="PROSITE" id="PS00517">
    <property type="entry name" value="RNASE_3_1"/>
    <property type="match status" value="1"/>
</dbReference>
<evidence type="ECO:0000256" key="8">
    <source>
        <dbReference type="HAMAP-Rule" id="MF_00104"/>
    </source>
</evidence>
<evidence type="ECO:0000256" key="1">
    <source>
        <dbReference type="ARBA" id="ARBA00000109"/>
    </source>
</evidence>
<dbReference type="EMBL" id="CP003944">
    <property type="protein sequence ID" value="AFZ52114.1"/>
    <property type="molecule type" value="Genomic_DNA"/>
</dbReference>
<dbReference type="PROSITE" id="PS50142">
    <property type="entry name" value="RNASE_3_2"/>
    <property type="match status" value="1"/>
</dbReference>
<feature type="active site" evidence="8">
    <location>
        <position position="154"/>
    </location>
</feature>
<dbReference type="InterPro" id="IPR036389">
    <property type="entry name" value="RNase_III_sf"/>
</dbReference>
<evidence type="ECO:0000256" key="9">
    <source>
        <dbReference type="SAM" id="MobiDB-lite"/>
    </source>
</evidence>
<dbReference type="SUPFAM" id="SSF69065">
    <property type="entry name" value="RNase III domain-like"/>
    <property type="match status" value="1"/>
</dbReference>
<dbReference type="GO" id="GO:0008033">
    <property type="term" value="P:tRNA processing"/>
    <property type="evidence" value="ECO:0007669"/>
    <property type="project" value="UniProtKB-KW"/>
</dbReference>
<keyword evidence="7 8" id="KW-0694">RNA-binding</keyword>
<dbReference type="Pfam" id="PF00636">
    <property type="entry name" value="Ribonuclease_3"/>
    <property type="match status" value="1"/>
</dbReference>
<dbReference type="NCBIfam" id="TIGR02191">
    <property type="entry name" value="RNaseIII"/>
    <property type="match status" value="1"/>
</dbReference>
<evidence type="ECO:0000256" key="7">
    <source>
        <dbReference type="ARBA" id="ARBA00022884"/>
    </source>
</evidence>
<evidence type="ECO:0000256" key="6">
    <source>
        <dbReference type="ARBA" id="ARBA00022801"/>
    </source>
</evidence>
<accession>K9YYW4</accession>
<evidence type="ECO:0000313" key="12">
    <source>
        <dbReference type="EMBL" id="AFZ52114.1"/>
    </source>
</evidence>
<dbReference type="Pfam" id="PF00035">
    <property type="entry name" value="dsrm"/>
    <property type="match status" value="1"/>
</dbReference>
<comment type="subunit">
    <text evidence="8">Homodimer.</text>
</comment>
<dbReference type="GO" id="GO:0004525">
    <property type="term" value="F:ribonuclease III activity"/>
    <property type="evidence" value="ECO:0007669"/>
    <property type="project" value="UniProtKB-UniRule"/>
</dbReference>
<dbReference type="CDD" id="cd00593">
    <property type="entry name" value="RIBOc"/>
    <property type="match status" value="1"/>
</dbReference>
<dbReference type="GO" id="GO:0010468">
    <property type="term" value="P:regulation of gene expression"/>
    <property type="evidence" value="ECO:0007669"/>
    <property type="project" value="TreeGrafter"/>
</dbReference>
<comment type="similarity">
    <text evidence="2">Belongs to the ribonuclease III family.</text>
</comment>
<dbReference type="KEGG" id="dsl:Dacsa_3634"/>
<dbReference type="InterPro" id="IPR000999">
    <property type="entry name" value="RNase_III_dom"/>
</dbReference>
<organism evidence="12 13">
    <name type="scientific">Dactylococcopsis salina (strain PCC 8305)</name>
    <name type="common">Myxobactron salinum</name>
    <dbReference type="NCBI Taxonomy" id="13035"/>
    <lineage>
        <taxon>Bacteria</taxon>
        <taxon>Bacillati</taxon>
        <taxon>Cyanobacteriota</taxon>
        <taxon>Cyanophyceae</taxon>
        <taxon>Nodosilineales</taxon>
        <taxon>Cymatolegaceae</taxon>
        <taxon>Dactylococcopsis</taxon>
    </lineage>
</organism>
<evidence type="ECO:0000313" key="13">
    <source>
        <dbReference type="Proteomes" id="UP000010482"/>
    </source>
</evidence>
<evidence type="ECO:0000256" key="2">
    <source>
        <dbReference type="ARBA" id="ARBA00010183"/>
    </source>
</evidence>
<feature type="active site" evidence="8">
    <location>
        <position position="83"/>
    </location>
</feature>
<evidence type="ECO:0000256" key="5">
    <source>
        <dbReference type="ARBA" id="ARBA00022759"/>
    </source>
</evidence>
<evidence type="ECO:0000256" key="4">
    <source>
        <dbReference type="ARBA" id="ARBA00022722"/>
    </source>
</evidence>
<dbReference type="GO" id="GO:0006397">
    <property type="term" value="P:mRNA processing"/>
    <property type="evidence" value="ECO:0007669"/>
    <property type="project" value="UniProtKB-UniRule"/>
</dbReference>
<dbReference type="GO" id="GO:0046872">
    <property type="term" value="F:metal ion binding"/>
    <property type="evidence" value="ECO:0007669"/>
    <property type="project" value="UniProtKB-KW"/>
</dbReference>
<feature type="domain" description="DRBM" evidence="10">
    <location>
        <begin position="193"/>
        <end position="263"/>
    </location>
</feature>
<dbReference type="SMART" id="SM00535">
    <property type="entry name" value="RIBOc"/>
    <property type="match status" value="1"/>
</dbReference>
<dbReference type="SUPFAM" id="SSF54768">
    <property type="entry name" value="dsRNA-binding domain-like"/>
    <property type="match status" value="1"/>
</dbReference>
<name>K9YYW4_DACS8</name>
<dbReference type="GO" id="GO:0003725">
    <property type="term" value="F:double-stranded RNA binding"/>
    <property type="evidence" value="ECO:0007669"/>
    <property type="project" value="TreeGrafter"/>
</dbReference>
<gene>
    <name evidence="8" type="primary">rnc</name>
    <name evidence="12" type="ORF">Dacsa_3634</name>
</gene>
<dbReference type="PANTHER" id="PTHR11207:SF0">
    <property type="entry name" value="RIBONUCLEASE 3"/>
    <property type="match status" value="1"/>
</dbReference>
<keyword evidence="8" id="KW-0698">rRNA processing</keyword>
<dbReference type="SMART" id="SM00358">
    <property type="entry name" value="DSRM"/>
    <property type="match status" value="1"/>
</dbReference>
<dbReference type="OrthoDB" id="9805026at2"/>
<sequence length="264" mass="29785">MRAESSSELAIETSRSRSKTRSEELRSRNRQGGSRRGRELRKMVERLGLTDTTTIDWNLLDLALTHPSASSLANYQQLEFVGDAVVRLAASELLLETYPEAPVGDFAAIRSILVSDRVLAEFAESYGMDRFLLMAGSAAKNKAGARSRLADTFEAVLGALYLSTYSMNLIRPWLDPILKQKADQIRQDPARQNYKDALQEWTQAHYKVLPHYQVEETGRGYDDPERFTAYVWLKDRFLSQGKGRSKKAAQQAAAQSAYQNLTQK</sequence>
<keyword evidence="8" id="KW-0479">Metal-binding</keyword>
<keyword evidence="4 8" id="KW-0540">Nuclease</keyword>
<dbReference type="PROSITE" id="PS50137">
    <property type="entry name" value="DS_RBD"/>
    <property type="match status" value="1"/>
</dbReference>
<dbReference type="Proteomes" id="UP000010482">
    <property type="component" value="Chromosome"/>
</dbReference>
<dbReference type="PATRIC" id="fig|13035.3.peg.4116"/>
<keyword evidence="8" id="KW-0963">Cytoplasm</keyword>
<reference evidence="12" key="1">
    <citation type="submission" date="2012-04" db="EMBL/GenBank/DDBJ databases">
        <title>Finished genome of Dactylococcopsis salina PCC 8305.</title>
        <authorList>
            <consortium name="US DOE Joint Genome Institute"/>
            <person name="Gugger M."/>
            <person name="Coursin T."/>
            <person name="Rippka R."/>
            <person name="Tandeau De Marsac N."/>
            <person name="Huntemann M."/>
            <person name="Wei C.-L."/>
            <person name="Han J."/>
            <person name="Detter J.C."/>
            <person name="Han C."/>
            <person name="Tapia R."/>
            <person name="Daligault H."/>
            <person name="Chen A."/>
            <person name="Krypides N."/>
            <person name="Mavromatis K."/>
            <person name="Markowitz V."/>
            <person name="Szeto E."/>
            <person name="Ivanova N."/>
            <person name="Ovchinnikova G."/>
            <person name="Pagani I."/>
            <person name="Pati A."/>
            <person name="Goodwin L."/>
            <person name="Peters L."/>
            <person name="Pitluck S."/>
            <person name="Woyke T."/>
            <person name="Kerfeld C."/>
        </authorList>
    </citation>
    <scope>NUCLEOTIDE SEQUENCE [LARGE SCALE GENOMIC DNA]</scope>
    <source>
        <strain evidence="12">PCC 8305</strain>
    </source>
</reference>
<feature type="domain" description="RNase III" evidence="11">
    <location>
        <begin position="40"/>
        <end position="165"/>
    </location>
</feature>
<keyword evidence="8" id="KW-0699">rRNA-binding</keyword>
<comment type="catalytic activity">
    <reaction evidence="1 8">
        <text>Endonucleolytic cleavage to 5'-phosphomonoester.</text>
        <dbReference type="EC" id="3.1.26.3"/>
    </reaction>
</comment>
<dbReference type="GO" id="GO:0019843">
    <property type="term" value="F:rRNA binding"/>
    <property type="evidence" value="ECO:0007669"/>
    <property type="project" value="UniProtKB-KW"/>
</dbReference>
<dbReference type="STRING" id="13035.Dacsa_3634"/>
<dbReference type="Gene3D" id="3.30.160.20">
    <property type="match status" value="1"/>
</dbReference>
<protein>
    <recommendedName>
        <fullName evidence="8">Ribonuclease 3</fullName>
        <ecNumber evidence="8">3.1.26.3</ecNumber>
    </recommendedName>
    <alternativeName>
        <fullName evidence="8">Ribonuclease III</fullName>
        <shortName evidence="8">RNase III</shortName>
    </alternativeName>
</protein>
<dbReference type="eggNOG" id="COG0571">
    <property type="taxonomic scope" value="Bacteria"/>
</dbReference>
<feature type="binding site" evidence="8">
    <location>
        <position position="151"/>
    </location>
    <ligand>
        <name>Mg(2+)</name>
        <dbReference type="ChEBI" id="CHEBI:18420"/>
    </ligand>
</feature>
<keyword evidence="6 8" id="KW-0378">Hydrolase</keyword>
<feature type="region of interest" description="Disordered" evidence="9">
    <location>
        <begin position="1"/>
        <end position="37"/>
    </location>
</feature>
<comment type="cofactor">
    <cofactor evidence="8">
        <name>Mg(2+)</name>
        <dbReference type="ChEBI" id="CHEBI:18420"/>
    </cofactor>
</comment>
<dbReference type="HAMAP" id="MF_00104">
    <property type="entry name" value="RNase_III"/>
    <property type="match status" value="1"/>
</dbReference>
<evidence type="ECO:0000259" key="10">
    <source>
        <dbReference type="PROSITE" id="PS50137"/>
    </source>
</evidence>
<dbReference type="Gene3D" id="1.10.1520.10">
    <property type="entry name" value="Ribonuclease III domain"/>
    <property type="match status" value="1"/>
</dbReference>
<proteinExistence type="inferred from homology"/>
<comment type="function">
    <text evidence="8">Digests double-stranded RNA. Involved in the processing of primary rRNA transcript to yield the immediate precursors to the large and small rRNAs (23S and 16S). Processes some mRNAs, and tRNAs when they are encoded in the rRNA operon. Processes pre-crRNA and tracrRNA of type II CRISPR loci if present in the organism.</text>
</comment>
<feature type="binding site" evidence="8">
    <location>
        <position position="79"/>
    </location>
    <ligand>
        <name>Mg(2+)</name>
        <dbReference type="ChEBI" id="CHEBI:18420"/>
    </ligand>
</feature>
<comment type="subcellular location">
    <subcellularLocation>
        <location evidence="8">Cytoplasm</location>
    </subcellularLocation>
</comment>
<keyword evidence="8" id="KW-0819">tRNA processing</keyword>
<dbReference type="AlphaFoldDB" id="K9YYW4"/>
<evidence type="ECO:0000259" key="11">
    <source>
        <dbReference type="PROSITE" id="PS50142"/>
    </source>
</evidence>
<dbReference type="InterPro" id="IPR014720">
    <property type="entry name" value="dsRBD_dom"/>
</dbReference>
<dbReference type="GO" id="GO:0006364">
    <property type="term" value="P:rRNA processing"/>
    <property type="evidence" value="ECO:0007669"/>
    <property type="project" value="UniProtKB-UniRule"/>
</dbReference>
<dbReference type="HOGENOM" id="CLU_000907_1_3_3"/>